<organism evidence="1 2">
    <name type="scientific">Limnoglobus roseus</name>
    <dbReference type="NCBI Taxonomy" id="2598579"/>
    <lineage>
        <taxon>Bacteria</taxon>
        <taxon>Pseudomonadati</taxon>
        <taxon>Planctomycetota</taxon>
        <taxon>Planctomycetia</taxon>
        <taxon>Gemmatales</taxon>
        <taxon>Gemmataceae</taxon>
        <taxon>Limnoglobus</taxon>
    </lineage>
</organism>
<dbReference type="AlphaFoldDB" id="A0A5C1A8H8"/>
<reference evidence="2" key="1">
    <citation type="submission" date="2019-08" db="EMBL/GenBank/DDBJ databases">
        <title>Limnoglobus roseus gen. nov., sp. nov., a novel freshwater planctomycete with a giant genome from the family Gemmataceae.</title>
        <authorList>
            <person name="Kulichevskaya I.S."/>
            <person name="Naumoff D.G."/>
            <person name="Miroshnikov K."/>
            <person name="Ivanova A."/>
            <person name="Philippov D.A."/>
            <person name="Hakobyan A."/>
            <person name="Rijpstra I.C."/>
            <person name="Sinninghe Damste J.S."/>
            <person name="Liesack W."/>
            <person name="Dedysh S.N."/>
        </authorList>
    </citation>
    <scope>NUCLEOTIDE SEQUENCE [LARGE SCALE GENOMIC DNA]</scope>
    <source>
        <strain evidence="2">PX52</strain>
    </source>
</reference>
<protein>
    <submittedName>
        <fullName evidence="1">SMI1/KNR4 family protein</fullName>
    </submittedName>
</protein>
<evidence type="ECO:0000313" key="1">
    <source>
        <dbReference type="EMBL" id="QEL15050.1"/>
    </source>
</evidence>
<dbReference type="KEGG" id="lrs:PX52LOC_01956"/>
<name>A0A5C1A8H8_9BACT</name>
<dbReference type="Proteomes" id="UP000324974">
    <property type="component" value="Chromosome"/>
</dbReference>
<sequence length="235" mass="26557">MHPQLKVAVARHTLQLADADDLIDAAHAALDEAIYSYSLGELATQAEPSPSDSDRWFRAAVQELGLRVPGRDECISILIQDAVTRIVEGAEPPASVVERLYADYVGLNYANELRDWAKHQYAIEERRAYTAEPMFHMPLVWPEEPSDLLADIVRHAWEWGRKRWAWVIPPDWRTSAVVGLAAAIREEKAFDRLPILADALQDAGCEDADILDHLCYSRPHVTCCWVVELLLEPRP</sequence>
<dbReference type="EMBL" id="CP042425">
    <property type="protein sequence ID" value="QEL15050.1"/>
    <property type="molecule type" value="Genomic_DNA"/>
</dbReference>
<proteinExistence type="predicted"/>
<dbReference type="OrthoDB" id="286822at2"/>
<keyword evidence="2" id="KW-1185">Reference proteome</keyword>
<accession>A0A5C1A8H8</accession>
<dbReference type="RefSeq" id="WP_149109898.1">
    <property type="nucleotide sequence ID" value="NZ_CP042425.1"/>
</dbReference>
<evidence type="ECO:0000313" key="2">
    <source>
        <dbReference type="Proteomes" id="UP000324974"/>
    </source>
</evidence>
<gene>
    <name evidence="1" type="ORF">PX52LOC_01956</name>
</gene>